<dbReference type="EMBL" id="LCKO01000003">
    <property type="protein sequence ID" value="KKU00968.1"/>
    <property type="molecule type" value="Genomic_DNA"/>
</dbReference>
<dbReference type="InterPro" id="IPR036291">
    <property type="entry name" value="NAD(P)-bd_dom_sf"/>
</dbReference>
<name>A0A837IQ46_9BACT</name>
<sequence>MPERSILITGSGGFLGGTATETLRKAGENVIGTDVNVESELAQKLKLRRLDITNREETLAFIWNNLPETILHFAGISVPKEVANNEALGQKVNVESVMNLLDAVVNARRKYPSYNPVILVAGTVEQFGDPAVEGEVLTEESARNPINHYGRQKQLMAEKFLNRCLKEGIGGYVIIEGQTAGVSPSGEISQKKGFLIPDLASQVAEIEASGRDQGIIVTGELSHQRNIIDLNDAIKAWIEVAKKTPKPGEYIVCAEKSRPLIDVLKILIENSSVVSIVHEIDKSRGSGGTDRFYSPGKIMVATKDWRPEVELEKTIKDVLEFQRRHLVKGNK</sequence>
<evidence type="ECO:0000313" key="2">
    <source>
        <dbReference type="EMBL" id="KKU00968.1"/>
    </source>
</evidence>
<dbReference type="Gene3D" id="3.90.25.10">
    <property type="entry name" value="UDP-galactose 4-epimerase, domain 1"/>
    <property type="match status" value="1"/>
</dbReference>
<evidence type="ECO:0000259" key="1">
    <source>
        <dbReference type="Pfam" id="PF01370"/>
    </source>
</evidence>
<dbReference type="InterPro" id="IPR001509">
    <property type="entry name" value="Epimerase_deHydtase"/>
</dbReference>
<dbReference type="PANTHER" id="PTHR43245">
    <property type="entry name" value="BIFUNCTIONAL POLYMYXIN RESISTANCE PROTEIN ARNA"/>
    <property type="match status" value="1"/>
</dbReference>
<organism evidence="2 3">
    <name type="scientific">Candidatus Collierbacteria bacterium GW2011_GWB2_45_17</name>
    <dbReference type="NCBI Taxonomy" id="1618388"/>
    <lineage>
        <taxon>Bacteria</taxon>
        <taxon>Candidatus Collieribacteriota</taxon>
    </lineage>
</organism>
<dbReference type="SUPFAM" id="SSF51735">
    <property type="entry name" value="NAD(P)-binding Rossmann-fold domains"/>
    <property type="match status" value="1"/>
</dbReference>
<feature type="domain" description="NAD-dependent epimerase/dehydratase" evidence="1">
    <location>
        <begin position="6"/>
        <end position="252"/>
    </location>
</feature>
<dbReference type="PANTHER" id="PTHR43245:SF55">
    <property type="entry name" value="NAD(P)-BINDING DOMAIN-CONTAINING PROTEIN"/>
    <property type="match status" value="1"/>
</dbReference>
<dbReference type="InterPro" id="IPR050177">
    <property type="entry name" value="Lipid_A_modif_metabolic_enz"/>
</dbReference>
<dbReference type="Proteomes" id="UP000034078">
    <property type="component" value="Unassembled WGS sequence"/>
</dbReference>
<reference evidence="2 3" key="1">
    <citation type="journal article" date="2015" name="Nature">
        <title>rRNA introns, odd ribosomes, and small enigmatic genomes across a large radiation of phyla.</title>
        <authorList>
            <person name="Brown C.T."/>
            <person name="Hug L.A."/>
            <person name="Thomas B.C."/>
            <person name="Sharon I."/>
            <person name="Castelle C.J."/>
            <person name="Singh A."/>
            <person name="Wilkins M.J."/>
            <person name="Williams K.H."/>
            <person name="Banfield J.F."/>
        </authorList>
    </citation>
    <scope>NUCLEOTIDE SEQUENCE [LARGE SCALE GENOMIC DNA]</scope>
</reference>
<protein>
    <submittedName>
        <fullName evidence="2">NAD-dependent epimerase/dehydratase</fullName>
    </submittedName>
</protein>
<accession>A0A837IQ46</accession>
<comment type="caution">
    <text evidence="2">The sequence shown here is derived from an EMBL/GenBank/DDBJ whole genome shotgun (WGS) entry which is preliminary data.</text>
</comment>
<evidence type="ECO:0000313" key="3">
    <source>
        <dbReference type="Proteomes" id="UP000034078"/>
    </source>
</evidence>
<gene>
    <name evidence="2" type="ORF">UX01_C0003G0021</name>
</gene>
<proteinExistence type="predicted"/>
<dbReference type="Pfam" id="PF01370">
    <property type="entry name" value="Epimerase"/>
    <property type="match status" value="1"/>
</dbReference>
<dbReference type="Gene3D" id="3.40.50.720">
    <property type="entry name" value="NAD(P)-binding Rossmann-like Domain"/>
    <property type="match status" value="1"/>
</dbReference>
<dbReference type="AlphaFoldDB" id="A0A837IQ46"/>